<sequence>QQFLTSDAALKFTHSTMYSIRDFVSVEEVPLPHCDSGCLIYAATSGYHTPSDDGFDPFIKNLVIYDPVKDVNHRL</sequence>
<dbReference type="Proteomes" id="UP001328107">
    <property type="component" value="Unassembled WGS sequence"/>
</dbReference>
<gene>
    <name evidence="1" type="ORF">PMAYCL1PPCAC_21551</name>
</gene>
<protein>
    <submittedName>
        <fullName evidence="1">Uncharacterized protein</fullName>
    </submittedName>
</protein>
<feature type="non-terminal residue" evidence="1">
    <location>
        <position position="1"/>
    </location>
</feature>
<comment type="caution">
    <text evidence="1">The sequence shown here is derived from an EMBL/GenBank/DDBJ whole genome shotgun (WGS) entry which is preliminary data.</text>
</comment>
<evidence type="ECO:0000313" key="2">
    <source>
        <dbReference type="Proteomes" id="UP001328107"/>
    </source>
</evidence>
<organism evidence="1 2">
    <name type="scientific">Pristionchus mayeri</name>
    <dbReference type="NCBI Taxonomy" id="1317129"/>
    <lineage>
        <taxon>Eukaryota</taxon>
        <taxon>Metazoa</taxon>
        <taxon>Ecdysozoa</taxon>
        <taxon>Nematoda</taxon>
        <taxon>Chromadorea</taxon>
        <taxon>Rhabditida</taxon>
        <taxon>Rhabditina</taxon>
        <taxon>Diplogasteromorpha</taxon>
        <taxon>Diplogasteroidea</taxon>
        <taxon>Neodiplogasteridae</taxon>
        <taxon>Pristionchus</taxon>
    </lineage>
</organism>
<evidence type="ECO:0000313" key="1">
    <source>
        <dbReference type="EMBL" id="GMR51356.1"/>
    </source>
</evidence>
<proteinExistence type="predicted"/>
<accession>A0AAN5CVD5</accession>
<name>A0AAN5CVD5_9BILA</name>
<dbReference type="EMBL" id="BTRK01000005">
    <property type="protein sequence ID" value="GMR51356.1"/>
    <property type="molecule type" value="Genomic_DNA"/>
</dbReference>
<keyword evidence="2" id="KW-1185">Reference proteome</keyword>
<reference evidence="2" key="1">
    <citation type="submission" date="2022-10" db="EMBL/GenBank/DDBJ databases">
        <title>Genome assembly of Pristionchus species.</title>
        <authorList>
            <person name="Yoshida K."/>
            <person name="Sommer R.J."/>
        </authorList>
    </citation>
    <scope>NUCLEOTIDE SEQUENCE [LARGE SCALE GENOMIC DNA]</scope>
    <source>
        <strain evidence="2">RS5460</strain>
    </source>
</reference>
<dbReference type="AlphaFoldDB" id="A0AAN5CVD5"/>